<dbReference type="GO" id="GO:0035596">
    <property type="term" value="F:methylthiotransferase activity"/>
    <property type="evidence" value="ECO:0007669"/>
    <property type="project" value="InterPro"/>
</dbReference>
<dbReference type="InterPro" id="IPR020612">
    <property type="entry name" value="Methylthiotransferase_CS"/>
</dbReference>
<feature type="domain" description="TRAM" evidence="10">
    <location>
        <begin position="784"/>
        <end position="847"/>
    </location>
</feature>
<dbReference type="PROSITE" id="PS50198">
    <property type="entry name" value="PPIC_PPIASE_2"/>
    <property type="match status" value="1"/>
</dbReference>
<keyword evidence="4" id="KW-0479">Metal-binding</keyword>
<dbReference type="PANTHER" id="PTHR43020:SF2">
    <property type="entry name" value="MITOCHONDRIAL TRNA METHYLTHIOTRANSFERASE CDK5RAP1"/>
    <property type="match status" value="1"/>
</dbReference>
<dbReference type="GO" id="GO:0035600">
    <property type="term" value="P:tRNA methylthiolation"/>
    <property type="evidence" value="ECO:0007669"/>
    <property type="project" value="TreeGrafter"/>
</dbReference>
<dbReference type="GO" id="GO:0051539">
    <property type="term" value="F:4 iron, 4 sulfur cluster binding"/>
    <property type="evidence" value="ECO:0007669"/>
    <property type="project" value="UniProtKB-KW"/>
</dbReference>
<dbReference type="InterPro" id="IPR000297">
    <property type="entry name" value="PPIase_PpiC"/>
</dbReference>
<feature type="compositionally biased region" description="Polar residues" evidence="8">
    <location>
        <begin position="506"/>
        <end position="516"/>
    </location>
</feature>
<dbReference type="InterPro" id="IPR013848">
    <property type="entry name" value="Methylthiotransferase_N"/>
</dbReference>
<feature type="domain" description="Radical SAM core" evidence="12">
    <location>
        <begin position="541"/>
        <end position="781"/>
    </location>
</feature>
<evidence type="ECO:0000256" key="7">
    <source>
        <dbReference type="PROSITE-ProRule" id="PRU00278"/>
    </source>
</evidence>
<dbReference type="SUPFAM" id="SSF102114">
    <property type="entry name" value="Radical SAM enzymes"/>
    <property type="match status" value="1"/>
</dbReference>
<dbReference type="PROSITE" id="PS01096">
    <property type="entry name" value="PPIC_PPIASE_1"/>
    <property type="match status" value="1"/>
</dbReference>
<dbReference type="PANTHER" id="PTHR43020">
    <property type="entry name" value="CDK5 REGULATORY SUBUNIT-ASSOCIATED PROTEIN 1"/>
    <property type="match status" value="1"/>
</dbReference>
<dbReference type="SMART" id="SM00729">
    <property type="entry name" value="Elp3"/>
    <property type="match status" value="1"/>
</dbReference>
<evidence type="ECO:0000256" key="8">
    <source>
        <dbReference type="SAM" id="MobiDB-lite"/>
    </source>
</evidence>
<feature type="region of interest" description="Disordered" evidence="8">
    <location>
        <begin position="182"/>
        <end position="203"/>
    </location>
</feature>
<dbReference type="EMBL" id="HBIX01010774">
    <property type="protein sequence ID" value="CAE0715400.1"/>
    <property type="molecule type" value="Transcribed_RNA"/>
</dbReference>
<keyword evidence="3" id="KW-0949">S-adenosyl-L-methionine</keyword>
<name>A0A6U9Y834_9STRA</name>
<keyword evidence="6" id="KW-0411">Iron-sulfur</keyword>
<feature type="domain" description="MTTase N-terminal" evidence="11">
    <location>
        <begin position="318"/>
        <end position="453"/>
    </location>
</feature>
<evidence type="ECO:0000259" key="9">
    <source>
        <dbReference type="PROSITE" id="PS50198"/>
    </source>
</evidence>
<keyword evidence="7" id="KW-0697">Rotamase</keyword>
<dbReference type="PROSITE" id="PS01278">
    <property type="entry name" value="MTTASE_RADICAL"/>
    <property type="match status" value="1"/>
</dbReference>
<dbReference type="Gene3D" id="3.80.30.20">
    <property type="entry name" value="tm_1862 like domain"/>
    <property type="match status" value="1"/>
</dbReference>
<evidence type="ECO:0000259" key="10">
    <source>
        <dbReference type="PROSITE" id="PS50926"/>
    </source>
</evidence>
<evidence type="ECO:0000313" key="14">
    <source>
        <dbReference type="EMBL" id="CAE0715400.1"/>
    </source>
</evidence>
<dbReference type="Pfam" id="PF04055">
    <property type="entry name" value="Radical_SAM"/>
    <property type="match status" value="1"/>
</dbReference>
<dbReference type="InterPro" id="IPR058240">
    <property type="entry name" value="rSAM_sf"/>
</dbReference>
<dbReference type="EMBL" id="HBIX01010770">
    <property type="protein sequence ID" value="CAE0715396.1"/>
    <property type="molecule type" value="Transcribed_RNA"/>
</dbReference>
<dbReference type="InterPro" id="IPR002792">
    <property type="entry name" value="TRAM_dom"/>
</dbReference>
<keyword evidence="2" id="KW-0004">4Fe-4S</keyword>
<dbReference type="SFLD" id="SFLDG01061">
    <property type="entry name" value="methylthiotransferase"/>
    <property type="match status" value="1"/>
</dbReference>
<dbReference type="InterPro" id="IPR038135">
    <property type="entry name" value="Methylthiotransferase_N_sf"/>
</dbReference>
<keyword evidence="7" id="KW-0413">Isomerase</keyword>
<feature type="region of interest" description="Disordered" evidence="8">
    <location>
        <begin position="492"/>
        <end position="525"/>
    </location>
</feature>
<dbReference type="Gene3D" id="3.40.50.12160">
    <property type="entry name" value="Methylthiotransferase, N-terminal domain"/>
    <property type="match status" value="1"/>
</dbReference>
<gene>
    <name evidence="13" type="ORF">PAUS00366_LOCUS8148</name>
    <name evidence="14" type="ORF">PAUS00366_LOCUS8152</name>
</gene>
<reference evidence="14" key="1">
    <citation type="submission" date="2021-01" db="EMBL/GenBank/DDBJ databases">
        <authorList>
            <person name="Corre E."/>
            <person name="Pelletier E."/>
            <person name="Niang G."/>
            <person name="Scheremetjew M."/>
            <person name="Finn R."/>
            <person name="Kale V."/>
            <person name="Holt S."/>
            <person name="Cochrane G."/>
            <person name="Meng A."/>
            <person name="Brown T."/>
            <person name="Cohen L."/>
        </authorList>
    </citation>
    <scope>NUCLEOTIDE SEQUENCE</scope>
    <source>
        <strain evidence="14">10249 10 AB</strain>
    </source>
</reference>
<dbReference type="InterPro" id="IPR005839">
    <property type="entry name" value="Methylthiotransferase"/>
</dbReference>
<evidence type="ECO:0000313" key="13">
    <source>
        <dbReference type="EMBL" id="CAE0715396.1"/>
    </source>
</evidence>
<dbReference type="FunFam" id="3.80.30.20:FF:000001">
    <property type="entry name" value="tRNA-2-methylthio-N(6)-dimethylallyladenosine synthase 2"/>
    <property type="match status" value="1"/>
</dbReference>
<dbReference type="AlphaFoldDB" id="A0A6U9Y834"/>
<accession>A0A6U9Y834</accession>
<evidence type="ECO:0000259" key="11">
    <source>
        <dbReference type="PROSITE" id="PS51449"/>
    </source>
</evidence>
<keyword evidence="5" id="KW-0408">Iron</keyword>
<dbReference type="PROSITE" id="PS50926">
    <property type="entry name" value="TRAM"/>
    <property type="match status" value="1"/>
</dbReference>
<dbReference type="GO" id="GO:0046872">
    <property type="term" value="F:metal ion binding"/>
    <property type="evidence" value="ECO:0007669"/>
    <property type="project" value="UniProtKB-KW"/>
</dbReference>
<evidence type="ECO:0000256" key="1">
    <source>
        <dbReference type="ARBA" id="ARBA00001966"/>
    </source>
</evidence>
<dbReference type="InterPro" id="IPR046357">
    <property type="entry name" value="PPIase_dom_sf"/>
</dbReference>
<evidence type="ECO:0000256" key="2">
    <source>
        <dbReference type="ARBA" id="ARBA00022485"/>
    </source>
</evidence>
<dbReference type="InterPro" id="IPR007197">
    <property type="entry name" value="rSAM"/>
</dbReference>
<dbReference type="Pfam" id="PF00919">
    <property type="entry name" value="UPF0004"/>
    <property type="match status" value="1"/>
</dbReference>
<evidence type="ECO:0000256" key="4">
    <source>
        <dbReference type="ARBA" id="ARBA00022723"/>
    </source>
</evidence>
<evidence type="ECO:0000256" key="5">
    <source>
        <dbReference type="ARBA" id="ARBA00023004"/>
    </source>
</evidence>
<dbReference type="Gene3D" id="3.10.50.40">
    <property type="match status" value="1"/>
</dbReference>
<proteinExistence type="predicted"/>
<organism evidence="14">
    <name type="scientific">Pseudo-nitzschia australis</name>
    <dbReference type="NCBI Taxonomy" id="44445"/>
    <lineage>
        <taxon>Eukaryota</taxon>
        <taxon>Sar</taxon>
        <taxon>Stramenopiles</taxon>
        <taxon>Ochrophyta</taxon>
        <taxon>Bacillariophyta</taxon>
        <taxon>Bacillariophyceae</taxon>
        <taxon>Bacillariophycidae</taxon>
        <taxon>Bacillariales</taxon>
        <taxon>Bacillariaceae</taxon>
        <taxon>Pseudo-nitzschia</taxon>
    </lineage>
</organism>
<evidence type="ECO:0000256" key="3">
    <source>
        <dbReference type="ARBA" id="ARBA00022691"/>
    </source>
</evidence>
<dbReference type="GO" id="GO:0003755">
    <property type="term" value="F:peptidyl-prolyl cis-trans isomerase activity"/>
    <property type="evidence" value="ECO:0007669"/>
    <property type="project" value="UniProtKB-KW"/>
</dbReference>
<dbReference type="FunFam" id="3.40.50.12160:FF:000003">
    <property type="entry name" value="CDK5 regulatory subunit-associated protein 1"/>
    <property type="match status" value="1"/>
</dbReference>
<dbReference type="SFLD" id="SFLDS00029">
    <property type="entry name" value="Radical_SAM"/>
    <property type="match status" value="1"/>
</dbReference>
<dbReference type="InterPro" id="IPR023058">
    <property type="entry name" value="PPIase_PpiC_CS"/>
</dbReference>
<comment type="cofactor">
    <cofactor evidence="1">
        <name>[4Fe-4S] cluster</name>
        <dbReference type="ChEBI" id="CHEBI:49883"/>
    </cofactor>
</comment>
<dbReference type="SFLD" id="SFLDG01082">
    <property type="entry name" value="B12-binding_domain_containing"/>
    <property type="match status" value="1"/>
</dbReference>
<dbReference type="Pfam" id="PF01938">
    <property type="entry name" value="TRAM"/>
    <property type="match status" value="1"/>
</dbReference>
<dbReference type="PROSITE" id="PS51918">
    <property type="entry name" value="RADICAL_SAM"/>
    <property type="match status" value="1"/>
</dbReference>
<dbReference type="InterPro" id="IPR023404">
    <property type="entry name" value="rSAM_horseshoe"/>
</dbReference>
<dbReference type="CDD" id="cd01335">
    <property type="entry name" value="Radical_SAM"/>
    <property type="match status" value="1"/>
</dbReference>
<sequence>MHTKMWFRSTTAAVATAVVGFVVATMSVADAFSFVDHRQQQHTSPLSRFQLHMVASPTSISSSSSSAATKPAATNQYPNRKLTDPWYSIRIQKDMEYSTRVKSLYIRHVLVERKETAQLALDWYMQLSSGETVTTIGNKNNNEKEEEEDDIVVLTTSRDPFGDVAKQLSACSMTREEGGKIGWVDIPSSSNDRDSESSSGTEELSFATLIPKDVLEKLVELQPKAGDVHIVGPSSSTNQVHVIRVEELYVPNILPKMIDRVYDKKKNKDDVKLGAFNGVNALIPRNKLKGHGVMPRVPKFERRTGPKEKEQQQQQLQRTYAIQTNGCQMNVADSERLEGILQDELGLMPISDSSNKEEINNADVVIFNTCSIRDHAEQKLYDALGPFRARKRQKIKAGEKNKNKFKSDFALIVTGCVAQQEGKALLRKIPEIDVVLGPQYVPYLGSVLEQIEWGHQLVVTAPTIIADNYKVAGSSSTTTTASVEAEQISAEISTADNNSSRRKSETYPSQLAQKPTSSSSSLSSPLIELPENDDFSAKPIRGHSVRAWVNVIYGCNEHCTYCVVPSTRGMEQSRSMETILQECVDLVENRGYKEITLLGQNIDAYGRDMVPKRTFGDLLHFLDANLPPTRLRYVTSHPRYFSDRVIDAVASLDKICECFHMPFQAGDNDVLRRMRRGYTFESYMRIINKIRAASPDAAITADVIVGFPGETEAAFQRTLDLMEAVKFDNLNSFAYSPRPNTEAATWTDESDEDKERLVVPEEVKKERLARVQELAVRHGAERSQRYLGRTVEVLVEDKNPRIPGQVMGRTRQGRQVFFDGIFDELKGELVYVEITEARTWSLMGKPI</sequence>
<dbReference type="InterPro" id="IPR006638">
    <property type="entry name" value="Elp3/MiaA/NifB-like_rSAM"/>
</dbReference>
<dbReference type="PROSITE" id="PS51449">
    <property type="entry name" value="MTTASE_N"/>
    <property type="match status" value="1"/>
</dbReference>
<dbReference type="NCBIfam" id="TIGR00089">
    <property type="entry name" value="MiaB/RimO family radical SAM methylthiotransferase"/>
    <property type="match status" value="1"/>
</dbReference>
<evidence type="ECO:0000259" key="12">
    <source>
        <dbReference type="PROSITE" id="PS51918"/>
    </source>
</evidence>
<protein>
    <submittedName>
        <fullName evidence="14">Uncharacterized protein</fullName>
    </submittedName>
</protein>
<feature type="domain" description="PpiC" evidence="9">
    <location>
        <begin position="101"/>
        <end position="247"/>
    </location>
</feature>
<evidence type="ECO:0000256" key="6">
    <source>
        <dbReference type="ARBA" id="ARBA00023014"/>
    </source>
</evidence>